<dbReference type="KEGG" id="dea:FPZ08_01995"/>
<dbReference type="AlphaFoldDB" id="A0A5B8LNI3"/>
<dbReference type="EMBL" id="CP042304">
    <property type="protein sequence ID" value="QDZ09626.1"/>
    <property type="molecule type" value="Genomic_DNA"/>
</dbReference>
<dbReference type="Proteomes" id="UP000315364">
    <property type="component" value="Chromosome"/>
</dbReference>
<proteinExistence type="predicted"/>
<name>A0A5B8LNI3_9HYPH</name>
<feature type="region of interest" description="Disordered" evidence="1">
    <location>
        <begin position="1"/>
        <end position="20"/>
    </location>
</feature>
<reference evidence="2 3" key="1">
    <citation type="submission" date="2019-07" db="EMBL/GenBank/DDBJ databases">
        <title>Full genome sequence of Devosia sp. Gsoil 520.</title>
        <authorList>
            <person name="Im W.-T."/>
        </authorList>
    </citation>
    <scope>NUCLEOTIDE SEQUENCE [LARGE SCALE GENOMIC DNA]</scope>
    <source>
        <strain evidence="2 3">Gsoil 520</strain>
    </source>
</reference>
<evidence type="ECO:0000256" key="1">
    <source>
        <dbReference type="SAM" id="MobiDB-lite"/>
    </source>
</evidence>
<organism evidence="2 3">
    <name type="scientific">Devosia ginsengisoli</name>
    <dbReference type="NCBI Taxonomy" id="400770"/>
    <lineage>
        <taxon>Bacteria</taxon>
        <taxon>Pseudomonadati</taxon>
        <taxon>Pseudomonadota</taxon>
        <taxon>Alphaproteobacteria</taxon>
        <taxon>Hyphomicrobiales</taxon>
        <taxon>Devosiaceae</taxon>
        <taxon>Devosia</taxon>
    </lineage>
</organism>
<evidence type="ECO:0000313" key="3">
    <source>
        <dbReference type="Proteomes" id="UP000315364"/>
    </source>
</evidence>
<gene>
    <name evidence="2" type="ORF">FPZ08_01995</name>
</gene>
<evidence type="ECO:0000313" key="2">
    <source>
        <dbReference type="EMBL" id="QDZ09626.1"/>
    </source>
</evidence>
<accession>A0A5B8LNI3</accession>
<keyword evidence="3" id="KW-1185">Reference proteome</keyword>
<sequence>MSSMKKTAAAENNHGRKFPAEAYEWNDDVTKDAVDKVREDARRYLDKGDWEVIDGFGRNSTR</sequence>
<dbReference type="OrthoDB" id="9939189at2"/>
<dbReference type="RefSeq" id="WP_146288435.1">
    <property type="nucleotide sequence ID" value="NZ_CP042304.1"/>
</dbReference>
<protein>
    <submittedName>
        <fullName evidence="2">Uncharacterized protein</fullName>
    </submittedName>
</protein>